<feature type="region of interest" description="Disordered" evidence="5">
    <location>
        <begin position="123"/>
        <end position="191"/>
    </location>
</feature>
<evidence type="ECO:0000313" key="7">
    <source>
        <dbReference type="Proteomes" id="UP000006757"/>
    </source>
</evidence>
<organism evidence="6 7">
    <name type="scientific">Trichosporon asahii var. asahii (strain CBS 8904)</name>
    <name type="common">Yeast</name>
    <dbReference type="NCBI Taxonomy" id="1220162"/>
    <lineage>
        <taxon>Eukaryota</taxon>
        <taxon>Fungi</taxon>
        <taxon>Dikarya</taxon>
        <taxon>Basidiomycota</taxon>
        <taxon>Agaricomycotina</taxon>
        <taxon>Tremellomycetes</taxon>
        <taxon>Trichosporonales</taxon>
        <taxon>Trichosporonaceae</taxon>
        <taxon>Trichosporon</taxon>
    </lineage>
</organism>
<dbReference type="OrthoDB" id="272266at2759"/>
<feature type="compositionally biased region" description="Low complexity" evidence="5">
    <location>
        <begin position="76"/>
        <end position="94"/>
    </location>
</feature>
<dbReference type="HOGENOM" id="CLU_1422361_0_0_1"/>
<dbReference type="eggNOG" id="KOG4603">
    <property type="taxonomic scope" value="Eukaryota"/>
</dbReference>
<evidence type="ECO:0000256" key="1">
    <source>
        <dbReference type="ARBA" id="ARBA00004123"/>
    </source>
</evidence>
<proteinExistence type="predicted"/>
<comment type="caution">
    <text evidence="6">The sequence shown here is derived from an EMBL/GenBank/DDBJ whole genome shotgun (WGS) entry which is preliminary data.</text>
</comment>
<feature type="compositionally biased region" description="Acidic residues" evidence="5">
    <location>
        <begin position="143"/>
        <end position="154"/>
    </location>
</feature>
<dbReference type="STRING" id="1220162.K1VDN8"/>
<protein>
    <recommendedName>
        <fullName evidence="8">Homologous-pairing protein 2 winged helix domain-containing protein</fullName>
    </recommendedName>
</protein>
<reference evidence="6 7" key="1">
    <citation type="journal article" date="2012" name="Eukaryot. Cell">
        <title>Genome sequence of the Trichosporon asahii environmental strain CBS 8904.</title>
        <authorList>
            <person name="Yang R.Y."/>
            <person name="Li H.T."/>
            <person name="Zhu H."/>
            <person name="Zhou G.P."/>
            <person name="Wang M."/>
            <person name="Wang L."/>
        </authorList>
    </citation>
    <scope>NUCLEOTIDE SEQUENCE [LARGE SCALE GENOMIC DNA]</scope>
    <source>
        <strain evidence="6 7">CBS 8904</strain>
    </source>
</reference>
<dbReference type="GO" id="GO:0120230">
    <property type="term" value="F:recombinase activator activity"/>
    <property type="evidence" value="ECO:0007669"/>
    <property type="project" value="TreeGrafter"/>
</dbReference>
<feature type="compositionally biased region" description="Polar residues" evidence="5">
    <location>
        <begin position="49"/>
        <end position="59"/>
    </location>
</feature>
<dbReference type="FunCoup" id="K1VDN8">
    <property type="interactions" value="175"/>
</dbReference>
<name>K1VDN8_TRIAC</name>
<dbReference type="GO" id="GO:0003690">
    <property type="term" value="F:double-stranded DNA binding"/>
    <property type="evidence" value="ECO:0007669"/>
    <property type="project" value="TreeGrafter"/>
</dbReference>
<feature type="region of interest" description="Disordered" evidence="5">
    <location>
        <begin position="44"/>
        <end position="99"/>
    </location>
</feature>
<dbReference type="GO" id="GO:0000794">
    <property type="term" value="C:condensed nuclear chromosome"/>
    <property type="evidence" value="ECO:0007669"/>
    <property type="project" value="TreeGrafter"/>
</dbReference>
<evidence type="ECO:0008006" key="8">
    <source>
        <dbReference type="Google" id="ProtNLM"/>
    </source>
</evidence>
<evidence type="ECO:0000256" key="4">
    <source>
        <dbReference type="ARBA" id="ARBA00023254"/>
    </source>
</evidence>
<accession>K1VDN8</accession>
<dbReference type="PANTHER" id="PTHR15938">
    <property type="entry name" value="TBP-1 INTERACTING PROTEIN"/>
    <property type="match status" value="1"/>
</dbReference>
<keyword evidence="7" id="KW-1185">Reference proteome</keyword>
<dbReference type="InParanoid" id="K1VDN8"/>
<evidence type="ECO:0000256" key="5">
    <source>
        <dbReference type="SAM" id="MobiDB-lite"/>
    </source>
</evidence>
<dbReference type="GO" id="GO:0000709">
    <property type="term" value="P:meiotic joint molecule formation"/>
    <property type="evidence" value="ECO:0007669"/>
    <property type="project" value="TreeGrafter"/>
</dbReference>
<comment type="subcellular location">
    <subcellularLocation>
        <location evidence="1">Nucleus</location>
    </subcellularLocation>
</comment>
<sequence length="191" mass="21235">MKPYGKQTIFVYKQHDVLDSGELDDMDGKIKTIQASLDEKRKELKRLTQEQQELESSPPTADLQGAITRLNAENQAARASLEPPSESSAAPVSRAEADQIDKSWVKWRKEWTARRKIYTQLIGALEDGGANRAQLEEEKGIEHDDDDAKEVEESELCKPAMTQRPRPARQARTSQVLGKRPHGSVAAGAAS</sequence>
<evidence type="ECO:0000313" key="6">
    <source>
        <dbReference type="EMBL" id="EKC98980.1"/>
    </source>
</evidence>
<dbReference type="GO" id="GO:0007129">
    <property type="term" value="P:homologous chromosome pairing at meiosis"/>
    <property type="evidence" value="ECO:0007669"/>
    <property type="project" value="TreeGrafter"/>
</dbReference>
<dbReference type="GO" id="GO:0120231">
    <property type="term" value="C:DNA recombinase auxiliary factor complex"/>
    <property type="evidence" value="ECO:0007669"/>
    <property type="project" value="TreeGrafter"/>
</dbReference>
<dbReference type="Proteomes" id="UP000006757">
    <property type="component" value="Unassembled WGS sequence"/>
</dbReference>
<keyword evidence="3" id="KW-0539">Nucleus</keyword>
<evidence type="ECO:0000256" key="3">
    <source>
        <dbReference type="ARBA" id="ARBA00023242"/>
    </source>
</evidence>
<dbReference type="GO" id="GO:0010774">
    <property type="term" value="P:meiotic strand invasion involved in reciprocal meiotic recombination"/>
    <property type="evidence" value="ECO:0007669"/>
    <property type="project" value="TreeGrafter"/>
</dbReference>
<dbReference type="AlphaFoldDB" id="K1VDN8"/>
<dbReference type="PANTHER" id="PTHR15938:SF0">
    <property type="entry name" value="HOMOLOGOUS-PAIRING PROTEIN 2 HOMOLOG"/>
    <property type="match status" value="1"/>
</dbReference>
<gene>
    <name evidence="6" type="ORF">A1Q2_06734</name>
</gene>
<keyword evidence="4" id="KW-0469">Meiosis</keyword>
<dbReference type="EMBL" id="AMBO01000378">
    <property type="protein sequence ID" value="EKC98980.1"/>
    <property type="molecule type" value="Genomic_DNA"/>
</dbReference>
<evidence type="ECO:0000256" key="2">
    <source>
        <dbReference type="ARBA" id="ARBA00023172"/>
    </source>
</evidence>
<keyword evidence="2" id="KW-0233">DNA recombination</keyword>